<dbReference type="SUPFAM" id="SSF53187">
    <property type="entry name" value="Zn-dependent exopeptidases"/>
    <property type="match status" value="1"/>
</dbReference>
<dbReference type="RefSeq" id="WP_212227444.1">
    <property type="nucleotide sequence ID" value="NZ_JAGUCN010000007.1"/>
</dbReference>
<proteinExistence type="predicted"/>
<dbReference type="Proteomes" id="UP000721861">
    <property type="component" value="Unassembled WGS sequence"/>
</dbReference>
<dbReference type="Gene3D" id="3.40.630.40">
    <property type="entry name" value="Zn-dependent exopeptidases"/>
    <property type="match status" value="1"/>
</dbReference>
<accession>A0ABS5K8L1</accession>
<sequence length="234" mass="27456">MNGIDEVVVLSCEHGGNTIPAAYEKLFVNAGKSLSSHRGYDIGALELFHLIKNDYVVYKQCATVSRLLVDLNRSLHRRTLFSEYTKGLSKGERETILDNYYYAFRKPFEQQIAMLWQQNKTVLHLSVHSFTPVLNGEVRQTDFGILYNPERKQEKQFAQLWKTELNRLLPDYRVRFNYPFRGKPDGHVRYFRDRAEEKYLGIEFEMNQKYAGDTKMKMLIAEAFYCAVAIWRNS</sequence>
<name>A0ABS5K8L1_9BACT</name>
<dbReference type="InterPro" id="IPR007709">
    <property type="entry name" value="N-FG_amidohydro"/>
</dbReference>
<reference evidence="1 2" key="1">
    <citation type="journal article" date="2014" name="Int. J. Syst. Evol. Microbiol.">
        <title>Carboxylicivirga gen. nov. in the family Marinilabiliaceae with two novel species, Carboxylicivirga mesophila sp. nov. and Carboxylicivirga taeanensis sp. nov., and reclassification of Cytophaga fermentans as Saccharicrinis fermentans gen. nov., comb. nov.</title>
        <authorList>
            <person name="Yang S.H."/>
            <person name="Seo H.S."/>
            <person name="Woo J.H."/>
            <person name="Oh H.M."/>
            <person name="Jang H."/>
            <person name="Lee J.H."/>
            <person name="Kim S.J."/>
            <person name="Kwon K.K."/>
        </authorList>
    </citation>
    <scope>NUCLEOTIDE SEQUENCE [LARGE SCALE GENOMIC DNA]</scope>
    <source>
        <strain evidence="1 2">JCM 18290</strain>
    </source>
</reference>
<protein>
    <submittedName>
        <fullName evidence="1">N-formylglutamate amidohydrolase</fullName>
    </submittedName>
</protein>
<keyword evidence="2" id="KW-1185">Reference proteome</keyword>
<comment type="caution">
    <text evidence="1">The sequence shown here is derived from an EMBL/GenBank/DDBJ whole genome shotgun (WGS) entry which is preliminary data.</text>
</comment>
<evidence type="ECO:0000313" key="1">
    <source>
        <dbReference type="EMBL" id="MBS2211341.1"/>
    </source>
</evidence>
<evidence type="ECO:0000313" key="2">
    <source>
        <dbReference type="Proteomes" id="UP000721861"/>
    </source>
</evidence>
<dbReference type="EMBL" id="JAGUCN010000007">
    <property type="protein sequence ID" value="MBS2211341.1"/>
    <property type="molecule type" value="Genomic_DNA"/>
</dbReference>
<gene>
    <name evidence="1" type="ORF">KEM09_08015</name>
</gene>
<dbReference type="Pfam" id="PF05013">
    <property type="entry name" value="FGase"/>
    <property type="match status" value="1"/>
</dbReference>
<organism evidence="1 2">
    <name type="scientific">Carboxylicivirga mesophila</name>
    <dbReference type="NCBI Taxonomy" id="1166478"/>
    <lineage>
        <taxon>Bacteria</taxon>
        <taxon>Pseudomonadati</taxon>
        <taxon>Bacteroidota</taxon>
        <taxon>Bacteroidia</taxon>
        <taxon>Marinilabiliales</taxon>
        <taxon>Marinilabiliaceae</taxon>
        <taxon>Carboxylicivirga</taxon>
    </lineage>
</organism>